<dbReference type="GO" id="GO:0046872">
    <property type="term" value="F:metal ion binding"/>
    <property type="evidence" value="ECO:0007669"/>
    <property type="project" value="UniProtKB-KW"/>
</dbReference>
<accession>A0A9Q0LZD9</accession>
<comment type="cofactor">
    <cofactor evidence="4">
        <name>Fe(2+)</name>
        <dbReference type="ChEBI" id="CHEBI:29033"/>
    </cofactor>
</comment>
<dbReference type="Pfam" id="PF00834">
    <property type="entry name" value="Ribul_P_3_epim"/>
    <property type="match status" value="1"/>
</dbReference>
<dbReference type="OrthoDB" id="1927044at2759"/>
<dbReference type="OMA" id="CHLMIED"/>
<keyword evidence="10" id="KW-0408">Iron</keyword>
<dbReference type="EC" id="5.1.3.1" evidence="7"/>
<organism evidence="15 16">
    <name type="scientific">Blomia tropicalis</name>
    <name type="common">Mite</name>
    <dbReference type="NCBI Taxonomy" id="40697"/>
    <lineage>
        <taxon>Eukaryota</taxon>
        <taxon>Metazoa</taxon>
        <taxon>Ecdysozoa</taxon>
        <taxon>Arthropoda</taxon>
        <taxon>Chelicerata</taxon>
        <taxon>Arachnida</taxon>
        <taxon>Acari</taxon>
        <taxon>Acariformes</taxon>
        <taxon>Sarcoptiformes</taxon>
        <taxon>Astigmata</taxon>
        <taxon>Glycyphagoidea</taxon>
        <taxon>Echimyopodidae</taxon>
        <taxon>Blomia</taxon>
    </lineage>
</organism>
<dbReference type="NCBIfam" id="NF004076">
    <property type="entry name" value="PRK05581.1-4"/>
    <property type="match status" value="1"/>
</dbReference>
<protein>
    <recommendedName>
        <fullName evidence="7">ribulose-phosphate 3-epimerase</fullName>
        <ecNumber evidence="7">5.1.3.1</ecNumber>
    </recommendedName>
</protein>
<evidence type="ECO:0000256" key="6">
    <source>
        <dbReference type="ARBA" id="ARBA00011738"/>
    </source>
</evidence>
<dbReference type="PANTHER" id="PTHR11749">
    <property type="entry name" value="RIBULOSE-5-PHOSPHATE-3-EPIMERASE"/>
    <property type="match status" value="1"/>
</dbReference>
<name>A0A9Q0LZD9_BLOTA</name>
<keyword evidence="13" id="KW-0119">Carbohydrate metabolism</keyword>
<comment type="subunit">
    <text evidence="6">Homodimer.</text>
</comment>
<evidence type="ECO:0000256" key="8">
    <source>
        <dbReference type="ARBA" id="ARBA00022723"/>
    </source>
</evidence>
<comment type="function">
    <text evidence="14">Catalyzes the reversible epimerization of D-ribulose 5-phosphate to D-xylulose 5-phosphate.</text>
</comment>
<keyword evidence="16" id="KW-1185">Reference proteome</keyword>
<dbReference type="EMBL" id="JAPWDV010000004">
    <property type="protein sequence ID" value="KAJ6216031.1"/>
    <property type="molecule type" value="Genomic_DNA"/>
</dbReference>
<evidence type="ECO:0000313" key="16">
    <source>
        <dbReference type="Proteomes" id="UP001142055"/>
    </source>
</evidence>
<evidence type="ECO:0000256" key="9">
    <source>
        <dbReference type="ARBA" id="ARBA00022833"/>
    </source>
</evidence>
<evidence type="ECO:0000256" key="4">
    <source>
        <dbReference type="ARBA" id="ARBA00001954"/>
    </source>
</evidence>
<dbReference type="InterPro" id="IPR013785">
    <property type="entry name" value="Aldolase_TIM"/>
</dbReference>
<comment type="cofactor">
    <cofactor evidence="2">
        <name>Mn(2+)</name>
        <dbReference type="ChEBI" id="CHEBI:29035"/>
    </cofactor>
</comment>
<dbReference type="Proteomes" id="UP001142055">
    <property type="component" value="Chromosome 4"/>
</dbReference>
<evidence type="ECO:0000256" key="10">
    <source>
        <dbReference type="ARBA" id="ARBA00023004"/>
    </source>
</evidence>
<dbReference type="InterPro" id="IPR000056">
    <property type="entry name" value="Ribul_P_3_epim-like"/>
</dbReference>
<comment type="cofactor">
    <cofactor evidence="3">
        <name>Zn(2+)</name>
        <dbReference type="ChEBI" id="CHEBI:29105"/>
    </cofactor>
</comment>
<dbReference type="GO" id="GO:1901135">
    <property type="term" value="P:carbohydrate derivative metabolic process"/>
    <property type="evidence" value="ECO:0007669"/>
    <property type="project" value="UniProtKB-ARBA"/>
</dbReference>
<proteinExistence type="inferred from homology"/>
<dbReference type="SUPFAM" id="SSF51366">
    <property type="entry name" value="Ribulose-phoshate binding barrel"/>
    <property type="match status" value="1"/>
</dbReference>
<evidence type="ECO:0000256" key="13">
    <source>
        <dbReference type="ARBA" id="ARBA00023277"/>
    </source>
</evidence>
<keyword evidence="11" id="KW-0464">Manganese</keyword>
<gene>
    <name evidence="15" type="ORF">RDWZM_010531</name>
</gene>
<reference evidence="15" key="1">
    <citation type="submission" date="2022-12" db="EMBL/GenBank/DDBJ databases">
        <title>Genome assemblies of Blomia tropicalis.</title>
        <authorList>
            <person name="Cui Y."/>
        </authorList>
    </citation>
    <scope>NUCLEOTIDE SEQUENCE</scope>
    <source>
        <tissue evidence="15">Adult mites</tissue>
    </source>
</reference>
<keyword evidence="12" id="KW-0413">Isomerase</keyword>
<dbReference type="GO" id="GO:0005975">
    <property type="term" value="P:carbohydrate metabolic process"/>
    <property type="evidence" value="ECO:0007669"/>
    <property type="project" value="InterPro"/>
</dbReference>
<evidence type="ECO:0000313" key="15">
    <source>
        <dbReference type="EMBL" id="KAJ6216031.1"/>
    </source>
</evidence>
<dbReference type="PROSITE" id="PS01086">
    <property type="entry name" value="RIBUL_P_3_EPIMER_2"/>
    <property type="match status" value="1"/>
</dbReference>
<evidence type="ECO:0000256" key="2">
    <source>
        <dbReference type="ARBA" id="ARBA00001936"/>
    </source>
</evidence>
<dbReference type="GO" id="GO:0006163">
    <property type="term" value="P:purine nucleotide metabolic process"/>
    <property type="evidence" value="ECO:0007669"/>
    <property type="project" value="UniProtKB-ARBA"/>
</dbReference>
<evidence type="ECO:0000256" key="7">
    <source>
        <dbReference type="ARBA" id="ARBA00013188"/>
    </source>
</evidence>
<evidence type="ECO:0000256" key="14">
    <source>
        <dbReference type="ARBA" id="ARBA00057323"/>
    </source>
</evidence>
<dbReference type="GO" id="GO:0046496">
    <property type="term" value="P:nicotinamide nucleotide metabolic process"/>
    <property type="evidence" value="ECO:0007669"/>
    <property type="project" value="UniProtKB-ARBA"/>
</dbReference>
<dbReference type="GO" id="GO:0004750">
    <property type="term" value="F:D-ribulose-phosphate 3-epimerase activity"/>
    <property type="evidence" value="ECO:0007669"/>
    <property type="project" value="UniProtKB-EC"/>
</dbReference>
<dbReference type="FunFam" id="3.20.20.70:FF:000191">
    <property type="entry name" value="ribulose-phosphate 3-epimerase isoform X2"/>
    <property type="match status" value="1"/>
</dbReference>
<dbReference type="AlphaFoldDB" id="A0A9Q0LZD9"/>
<evidence type="ECO:0000256" key="3">
    <source>
        <dbReference type="ARBA" id="ARBA00001947"/>
    </source>
</evidence>
<evidence type="ECO:0000256" key="11">
    <source>
        <dbReference type="ARBA" id="ARBA00023211"/>
    </source>
</evidence>
<dbReference type="CDD" id="cd00429">
    <property type="entry name" value="RPE"/>
    <property type="match status" value="1"/>
</dbReference>
<evidence type="ECO:0000256" key="12">
    <source>
        <dbReference type="ARBA" id="ARBA00023235"/>
    </source>
</evidence>
<sequence length="237" mass="26369">MSCSPHQCSVKSAVGLSILNCNFVDIKRQLAELIESGIDFIHLDVMDGNFVDDITFGPAFVKSLIDEFPGQKWEVHMMVNRPNQFIKPMSNAGVHRYIFHYEVTTDFDGKSGQYSTNQLIDTIHDHRMEASVAINPSTPVEPILKYLDQVESVLIMTVVPGLGGQRFDHTMMVKVETIRSNRPKMDIELDGGVGPNVVELCGKSGANRIVCGTALLRSTQKSADVLQMRRSLFPIES</sequence>
<dbReference type="InterPro" id="IPR011060">
    <property type="entry name" value="RibuloseP-bd_barrel"/>
</dbReference>
<dbReference type="GO" id="GO:0006091">
    <property type="term" value="P:generation of precursor metabolites and energy"/>
    <property type="evidence" value="ECO:0007669"/>
    <property type="project" value="UniProtKB-ARBA"/>
</dbReference>
<keyword evidence="9" id="KW-0862">Zinc</keyword>
<evidence type="ECO:0000256" key="5">
    <source>
        <dbReference type="ARBA" id="ARBA00009541"/>
    </source>
</evidence>
<comment type="similarity">
    <text evidence="5">Belongs to the ribulose-phosphate 3-epimerase family.</text>
</comment>
<comment type="catalytic activity">
    <reaction evidence="1">
        <text>D-ribulose 5-phosphate = D-xylulose 5-phosphate</text>
        <dbReference type="Rhea" id="RHEA:13677"/>
        <dbReference type="ChEBI" id="CHEBI:57737"/>
        <dbReference type="ChEBI" id="CHEBI:58121"/>
        <dbReference type="EC" id="5.1.3.1"/>
    </reaction>
</comment>
<dbReference type="Gene3D" id="3.20.20.70">
    <property type="entry name" value="Aldolase class I"/>
    <property type="match status" value="1"/>
</dbReference>
<evidence type="ECO:0000256" key="1">
    <source>
        <dbReference type="ARBA" id="ARBA00001782"/>
    </source>
</evidence>
<comment type="caution">
    <text evidence="15">The sequence shown here is derived from an EMBL/GenBank/DDBJ whole genome shotgun (WGS) entry which is preliminary data.</text>
</comment>
<keyword evidence="8" id="KW-0479">Metal-binding</keyword>